<feature type="compositionally biased region" description="Polar residues" evidence="1">
    <location>
        <begin position="109"/>
        <end position="123"/>
    </location>
</feature>
<feature type="region of interest" description="Disordered" evidence="1">
    <location>
        <begin position="1"/>
        <end position="25"/>
    </location>
</feature>
<dbReference type="Proteomes" id="UP000243797">
    <property type="component" value="Unassembled WGS sequence"/>
</dbReference>
<evidence type="ECO:0000313" key="3">
    <source>
        <dbReference type="EMBL" id="PNS16991.1"/>
    </source>
</evidence>
<evidence type="ECO:0000256" key="1">
    <source>
        <dbReference type="SAM" id="MobiDB-lite"/>
    </source>
</evidence>
<keyword evidence="2" id="KW-0812">Transmembrane</keyword>
<dbReference type="AlphaFoldDB" id="A0A2K1QPP8"/>
<keyword evidence="2" id="KW-1133">Transmembrane helix</keyword>
<evidence type="ECO:0000313" key="4">
    <source>
        <dbReference type="Proteomes" id="UP000243797"/>
    </source>
</evidence>
<feature type="compositionally biased region" description="Low complexity" evidence="1">
    <location>
        <begin position="138"/>
        <end position="163"/>
    </location>
</feature>
<keyword evidence="2" id="KW-0472">Membrane</keyword>
<keyword evidence="3" id="KW-0808">Transferase</keyword>
<dbReference type="GO" id="GO:0016301">
    <property type="term" value="F:kinase activity"/>
    <property type="evidence" value="ECO:0007669"/>
    <property type="project" value="UniProtKB-KW"/>
</dbReference>
<accession>A0A2K1QPP8</accession>
<evidence type="ECO:0000256" key="2">
    <source>
        <dbReference type="SAM" id="Phobius"/>
    </source>
</evidence>
<gene>
    <name evidence="3" type="ORF">CAC42_4955</name>
</gene>
<protein>
    <submittedName>
        <fullName evidence="3">Histidine protein kinase 1</fullName>
    </submittedName>
</protein>
<keyword evidence="4" id="KW-1185">Reference proteome</keyword>
<comment type="caution">
    <text evidence="3">The sequence shown here is derived from an EMBL/GenBank/DDBJ whole genome shotgun (WGS) entry which is preliminary data.</text>
</comment>
<dbReference type="InParanoid" id="A0A2K1QPP8"/>
<reference evidence="3 4" key="1">
    <citation type="submission" date="2017-06" db="EMBL/GenBank/DDBJ databases">
        <title>Draft genome sequence of a variant of Elsinoe murrayae.</title>
        <authorList>
            <person name="Cheng Q."/>
        </authorList>
    </citation>
    <scope>NUCLEOTIDE SEQUENCE [LARGE SCALE GENOMIC DNA]</scope>
    <source>
        <strain evidence="3 4">CQ-2017a</strain>
    </source>
</reference>
<dbReference type="EMBL" id="NKHZ01000055">
    <property type="protein sequence ID" value="PNS16991.1"/>
    <property type="molecule type" value="Genomic_DNA"/>
</dbReference>
<keyword evidence="3" id="KW-0418">Kinase</keyword>
<feature type="region of interest" description="Disordered" evidence="1">
    <location>
        <begin position="101"/>
        <end position="163"/>
    </location>
</feature>
<organism evidence="3 4">
    <name type="scientific">Sphaceloma murrayae</name>
    <dbReference type="NCBI Taxonomy" id="2082308"/>
    <lineage>
        <taxon>Eukaryota</taxon>
        <taxon>Fungi</taxon>
        <taxon>Dikarya</taxon>
        <taxon>Ascomycota</taxon>
        <taxon>Pezizomycotina</taxon>
        <taxon>Dothideomycetes</taxon>
        <taxon>Dothideomycetidae</taxon>
        <taxon>Myriangiales</taxon>
        <taxon>Elsinoaceae</taxon>
        <taxon>Sphaceloma</taxon>
    </lineage>
</organism>
<proteinExistence type="predicted"/>
<sequence length="163" mass="17765">MDYPQDASRPLAPPAQPKPLLKRQMTGSTGNSIPLWLIIFLAVGVVLGTGALFGWMCLRQRKKQRIQMELEAAKAEPPPAYHNNTDPTVYESATMEDMFSSMMQRPARTHQQGGQGEVQSYEMSSEIGRGNGEARVETPAQQPPAYSSPSASAQQTTTAGEGR</sequence>
<name>A0A2K1QPP8_9PEZI</name>
<feature type="transmembrane region" description="Helical" evidence="2">
    <location>
        <begin position="33"/>
        <end position="58"/>
    </location>
</feature>
<dbReference type="OrthoDB" id="10534204at2759"/>